<dbReference type="EMBL" id="JANUHC010000004">
    <property type="protein sequence ID" value="MCS0630319.1"/>
    <property type="molecule type" value="Genomic_DNA"/>
</dbReference>
<keyword evidence="3" id="KW-1185">Reference proteome</keyword>
<protein>
    <submittedName>
        <fullName evidence="2">Uncharacterized protein</fullName>
    </submittedName>
</protein>
<evidence type="ECO:0000313" key="3">
    <source>
        <dbReference type="Proteomes" id="UP001165263"/>
    </source>
</evidence>
<sequence length="57" mass="6093">MNYFVGFGLGTALGTNFVTGFFSDGHQFDWARALFVGLFSGLAAASLSLLSRKKKGD</sequence>
<name>A0ABT2C0X6_9BURK</name>
<keyword evidence="1" id="KW-0472">Membrane</keyword>
<evidence type="ECO:0000313" key="2">
    <source>
        <dbReference type="EMBL" id="MCS0630319.1"/>
    </source>
</evidence>
<accession>A0ABT2C0X6</accession>
<proteinExistence type="predicted"/>
<evidence type="ECO:0000256" key="1">
    <source>
        <dbReference type="SAM" id="Phobius"/>
    </source>
</evidence>
<keyword evidence="1" id="KW-0812">Transmembrane</keyword>
<organism evidence="2 3">
    <name type="scientific">Telluria mixta</name>
    <dbReference type="NCBI Taxonomy" id="34071"/>
    <lineage>
        <taxon>Bacteria</taxon>
        <taxon>Pseudomonadati</taxon>
        <taxon>Pseudomonadota</taxon>
        <taxon>Betaproteobacteria</taxon>
        <taxon>Burkholderiales</taxon>
        <taxon>Oxalobacteraceae</taxon>
        <taxon>Telluria group</taxon>
        <taxon>Telluria</taxon>
    </lineage>
</organism>
<keyword evidence="1" id="KW-1133">Transmembrane helix</keyword>
<dbReference type="RefSeq" id="WP_259449432.1">
    <property type="nucleotide sequence ID" value="NZ_CP119520.1"/>
</dbReference>
<comment type="caution">
    <text evidence="2">The sequence shown here is derived from an EMBL/GenBank/DDBJ whole genome shotgun (WGS) entry which is preliminary data.</text>
</comment>
<gene>
    <name evidence="2" type="ORF">NX786_13330</name>
</gene>
<feature type="transmembrane region" description="Helical" evidence="1">
    <location>
        <begin position="30"/>
        <end position="50"/>
    </location>
</feature>
<reference evidence="2" key="1">
    <citation type="submission" date="2022-08" db="EMBL/GenBank/DDBJ databases">
        <title>Reclassification of Massilia species as members of the genera Telluria, Duganella, Pseudoduganella, Mokoshia gen. nov. and Zemynaea gen. nov. using orthogonal and non-orthogonal genome-based approaches.</title>
        <authorList>
            <person name="Bowman J.P."/>
        </authorList>
    </citation>
    <scope>NUCLEOTIDE SEQUENCE</scope>
    <source>
        <strain evidence="2">LMG 11547</strain>
    </source>
</reference>
<dbReference type="Proteomes" id="UP001165263">
    <property type="component" value="Unassembled WGS sequence"/>
</dbReference>